<dbReference type="InterPro" id="IPR036095">
    <property type="entry name" value="PTS_EIIB-like_sf"/>
</dbReference>
<dbReference type="InterPro" id="IPR003501">
    <property type="entry name" value="PTS_EIIB_2/3"/>
</dbReference>
<gene>
    <name evidence="3" type="ORF">H8695_08205</name>
</gene>
<dbReference type="EMBL" id="JACRSP010000003">
    <property type="protein sequence ID" value="MBC8536664.1"/>
    <property type="molecule type" value="Genomic_DNA"/>
</dbReference>
<protein>
    <submittedName>
        <fullName evidence="3">PTS sugar transporter subunit IIB</fullName>
    </submittedName>
</protein>
<dbReference type="GO" id="GO:0008982">
    <property type="term" value="F:protein-N(PI)-phosphohistidine-sugar phosphotransferase activity"/>
    <property type="evidence" value="ECO:0007669"/>
    <property type="project" value="InterPro"/>
</dbReference>
<evidence type="ECO:0000313" key="4">
    <source>
        <dbReference type="Proteomes" id="UP000620366"/>
    </source>
</evidence>
<dbReference type="Gene3D" id="3.40.50.2300">
    <property type="match status" value="1"/>
</dbReference>
<dbReference type="Proteomes" id="UP000620366">
    <property type="component" value="Unassembled WGS sequence"/>
</dbReference>
<evidence type="ECO:0000259" key="2">
    <source>
        <dbReference type="PROSITE" id="PS51099"/>
    </source>
</evidence>
<dbReference type="SUPFAM" id="SSF52794">
    <property type="entry name" value="PTS system IIB component-like"/>
    <property type="match status" value="1"/>
</dbReference>
<dbReference type="InterPro" id="IPR013011">
    <property type="entry name" value="PTS_EIIB_2"/>
</dbReference>
<dbReference type="AlphaFoldDB" id="A0A926DF51"/>
<dbReference type="Pfam" id="PF02302">
    <property type="entry name" value="PTS_IIB"/>
    <property type="match status" value="1"/>
</dbReference>
<keyword evidence="1" id="KW-0808">Transferase</keyword>
<proteinExistence type="predicted"/>
<dbReference type="PROSITE" id="PS51099">
    <property type="entry name" value="PTS_EIIB_TYPE_2"/>
    <property type="match status" value="1"/>
</dbReference>
<dbReference type="RefSeq" id="WP_249300501.1">
    <property type="nucleotide sequence ID" value="NZ_JACRSP010000003.1"/>
</dbReference>
<sequence length="94" mass="10191">MKTVVVACGVGFASSTIMGERLKGLFEQEGMEDEIRLIQCTLNEVPGYLDSADVILTSSPMEGDFPIPVLSGVPFISGIGMEELKEQVLDILRQ</sequence>
<evidence type="ECO:0000313" key="3">
    <source>
        <dbReference type="EMBL" id="MBC8536664.1"/>
    </source>
</evidence>
<dbReference type="GO" id="GO:0009401">
    <property type="term" value="P:phosphoenolpyruvate-dependent sugar phosphotransferase system"/>
    <property type="evidence" value="ECO:0007669"/>
    <property type="project" value="InterPro"/>
</dbReference>
<comment type="caution">
    <text evidence="3">The sequence shown here is derived from an EMBL/GenBank/DDBJ whole genome shotgun (WGS) entry which is preliminary data.</text>
</comment>
<reference evidence="3" key="1">
    <citation type="submission" date="2020-08" db="EMBL/GenBank/DDBJ databases">
        <title>Genome public.</title>
        <authorList>
            <person name="Liu C."/>
            <person name="Sun Q."/>
        </authorList>
    </citation>
    <scope>NUCLEOTIDE SEQUENCE</scope>
    <source>
        <strain evidence="3">BX7</strain>
    </source>
</reference>
<organism evidence="3 4">
    <name type="scientific">Feifania hominis</name>
    <dbReference type="NCBI Taxonomy" id="2763660"/>
    <lineage>
        <taxon>Bacteria</taxon>
        <taxon>Bacillati</taxon>
        <taxon>Bacillota</taxon>
        <taxon>Clostridia</taxon>
        <taxon>Eubacteriales</taxon>
        <taxon>Feifaniaceae</taxon>
        <taxon>Feifania</taxon>
    </lineage>
</organism>
<accession>A0A926DF51</accession>
<feature type="domain" description="PTS EIIB type-2" evidence="2">
    <location>
        <begin position="1"/>
        <end position="94"/>
    </location>
</feature>
<name>A0A926DF51_9FIRM</name>
<keyword evidence="3" id="KW-0813">Transport</keyword>
<keyword evidence="4" id="KW-1185">Reference proteome</keyword>
<keyword evidence="3" id="KW-0762">Sugar transport</keyword>
<dbReference type="CDD" id="cd05566">
    <property type="entry name" value="PTS_IIB_galactitol"/>
    <property type="match status" value="1"/>
</dbReference>
<evidence type="ECO:0000256" key="1">
    <source>
        <dbReference type="ARBA" id="ARBA00022679"/>
    </source>
</evidence>